<reference evidence="2" key="1">
    <citation type="journal article" date="2014" name="Front. Microbiol.">
        <title>High frequency of phylogenetically diverse reductive dehalogenase-homologous genes in deep subseafloor sedimentary metagenomes.</title>
        <authorList>
            <person name="Kawai M."/>
            <person name="Futagami T."/>
            <person name="Toyoda A."/>
            <person name="Takaki Y."/>
            <person name="Nishi S."/>
            <person name="Hori S."/>
            <person name="Arai W."/>
            <person name="Tsubouchi T."/>
            <person name="Morono Y."/>
            <person name="Uchiyama I."/>
            <person name="Ito T."/>
            <person name="Fujiyama A."/>
            <person name="Inagaki F."/>
            <person name="Takami H."/>
        </authorList>
    </citation>
    <scope>NUCLEOTIDE SEQUENCE</scope>
    <source>
        <strain evidence="2">Expedition CK06-06</strain>
    </source>
</reference>
<protein>
    <submittedName>
        <fullName evidence="2">Uncharacterized protein</fullName>
    </submittedName>
</protein>
<organism evidence="2">
    <name type="scientific">marine sediment metagenome</name>
    <dbReference type="NCBI Taxonomy" id="412755"/>
    <lineage>
        <taxon>unclassified sequences</taxon>
        <taxon>metagenomes</taxon>
        <taxon>ecological metagenomes</taxon>
    </lineage>
</organism>
<evidence type="ECO:0000313" key="2">
    <source>
        <dbReference type="EMBL" id="GAG78530.1"/>
    </source>
</evidence>
<evidence type="ECO:0000256" key="1">
    <source>
        <dbReference type="SAM" id="MobiDB-lite"/>
    </source>
</evidence>
<proteinExistence type="predicted"/>
<feature type="non-terminal residue" evidence="2">
    <location>
        <position position="1"/>
    </location>
</feature>
<gene>
    <name evidence="2" type="ORF">S01H4_31203</name>
</gene>
<feature type="region of interest" description="Disordered" evidence="1">
    <location>
        <begin position="28"/>
        <end position="110"/>
    </location>
</feature>
<sequence>LSEEHLKAFKFRVDYVVNETPKYRSLVGTNEEFDEVPALTNEAGDQEDAEKLGNMTPPAPSNDQPMGADAPLPDPGAEMPPADPMAAPVDPMAGEVPADPGAVPPDPMAAPVDPMGAPVPAGPENEVDDLQNDIIKHNIEAMKDIHSQLAGMNDNFEAMNAKMAELNADVEEVRVFYHFPLSNEY</sequence>
<name>X1A8C4_9ZZZZ</name>
<comment type="caution">
    <text evidence="2">The sequence shown here is derived from an EMBL/GenBank/DDBJ whole genome shotgun (WGS) entry which is preliminary data.</text>
</comment>
<dbReference type="AlphaFoldDB" id="X1A8C4"/>
<dbReference type="EMBL" id="BART01016184">
    <property type="protein sequence ID" value="GAG78530.1"/>
    <property type="molecule type" value="Genomic_DNA"/>
</dbReference>
<accession>X1A8C4</accession>
<feature type="compositionally biased region" description="Low complexity" evidence="1">
    <location>
        <begin position="75"/>
        <end position="101"/>
    </location>
</feature>